<sequence>MMSRDCTTLRKSSAQASTKISACLHALSCSGSSNASRIDSVVSPMLIRDEGGSEVDDDDRHQRVSNSRDGATFAFDLAKRRLGACPVSFGKAVLS</sequence>
<dbReference type="AlphaFoldDB" id="A0A0R3N3S3"/>
<evidence type="ECO:0000313" key="2">
    <source>
        <dbReference type="Proteomes" id="UP000052023"/>
    </source>
</evidence>
<evidence type="ECO:0000313" key="1">
    <source>
        <dbReference type="EMBL" id="KRR27047.1"/>
    </source>
</evidence>
<reference evidence="1 2" key="1">
    <citation type="submission" date="2014-03" db="EMBL/GenBank/DDBJ databases">
        <title>Bradyrhizobium valentinum sp. nov., isolated from effective nodules of Lupinus mariae-josephae, a lupine endemic of basic-lime soils in Eastern Spain.</title>
        <authorList>
            <person name="Duran D."/>
            <person name="Rey L."/>
            <person name="Navarro A."/>
            <person name="Busquets A."/>
            <person name="Imperial J."/>
            <person name="Ruiz-Argueso T."/>
        </authorList>
    </citation>
    <scope>NUCLEOTIDE SEQUENCE [LARGE SCALE GENOMIC DNA]</scope>
    <source>
        <strain evidence="1 2">Ro19</strain>
    </source>
</reference>
<dbReference type="RefSeq" id="WP_057843678.1">
    <property type="nucleotide sequence ID" value="NZ_LLYA01000115.1"/>
</dbReference>
<protein>
    <submittedName>
        <fullName evidence="1">Uncharacterized protein</fullName>
    </submittedName>
</protein>
<accession>A0A0R3N3S3</accession>
<name>A0A0R3N3S3_9BRAD</name>
<keyword evidence="2" id="KW-1185">Reference proteome</keyword>
<dbReference type="EMBL" id="LLYA01000115">
    <property type="protein sequence ID" value="KRR27047.1"/>
    <property type="molecule type" value="Genomic_DNA"/>
</dbReference>
<organism evidence="1 2">
    <name type="scientific">Bradyrhizobium retamae</name>
    <dbReference type="NCBI Taxonomy" id="1300035"/>
    <lineage>
        <taxon>Bacteria</taxon>
        <taxon>Pseudomonadati</taxon>
        <taxon>Pseudomonadota</taxon>
        <taxon>Alphaproteobacteria</taxon>
        <taxon>Hyphomicrobiales</taxon>
        <taxon>Nitrobacteraceae</taxon>
        <taxon>Bradyrhizobium</taxon>
    </lineage>
</organism>
<gene>
    <name evidence="1" type="ORF">CQ13_39740</name>
</gene>
<proteinExistence type="predicted"/>
<comment type="caution">
    <text evidence="1">The sequence shown here is derived from an EMBL/GenBank/DDBJ whole genome shotgun (WGS) entry which is preliminary data.</text>
</comment>
<dbReference type="Proteomes" id="UP000052023">
    <property type="component" value="Unassembled WGS sequence"/>
</dbReference>